<dbReference type="EC" id="3.1.1.11" evidence="2"/>
<organism evidence="2 3">
    <name type="scientific">Salmonella enterica I</name>
    <dbReference type="NCBI Taxonomy" id="59201"/>
    <lineage>
        <taxon>Bacteria</taxon>
        <taxon>Pseudomonadati</taxon>
        <taxon>Pseudomonadota</taxon>
        <taxon>Gammaproteobacteria</taxon>
        <taxon>Enterobacterales</taxon>
        <taxon>Enterobacteriaceae</taxon>
        <taxon>Salmonella</taxon>
    </lineage>
</organism>
<dbReference type="InterPro" id="IPR012334">
    <property type="entry name" value="Pectin_lyas_fold"/>
</dbReference>
<dbReference type="GO" id="GO:0030599">
    <property type="term" value="F:pectinesterase activity"/>
    <property type="evidence" value="ECO:0007669"/>
    <property type="project" value="UniProtKB-EC"/>
</dbReference>
<feature type="chain" id="PRO_5019193248" evidence="1">
    <location>
        <begin position="24"/>
        <end position="194"/>
    </location>
</feature>
<dbReference type="Gene3D" id="2.160.20.10">
    <property type="entry name" value="Single-stranded right-handed beta-helix, Pectin lyase-like"/>
    <property type="match status" value="1"/>
</dbReference>
<keyword evidence="1" id="KW-0732">Signal</keyword>
<gene>
    <name evidence="2" type="primary">ybhC</name>
    <name evidence="2" type="ORF">NCTC8272_02439</name>
</gene>
<dbReference type="AlphaFoldDB" id="A0A447PHM5"/>
<feature type="signal peptide" evidence="1">
    <location>
        <begin position="1"/>
        <end position="23"/>
    </location>
</feature>
<dbReference type="Proteomes" id="UP000277214">
    <property type="component" value="Chromosome 1"/>
</dbReference>
<name>A0A447PHM5_SALET</name>
<accession>A0A447PHM5</accession>
<dbReference type="EC" id="3.1.2.-" evidence="2"/>
<dbReference type="EMBL" id="LR134149">
    <property type="protein sequence ID" value="VEA37301.1"/>
    <property type="molecule type" value="Genomic_DNA"/>
</dbReference>
<evidence type="ECO:0000256" key="1">
    <source>
        <dbReference type="SAM" id="SignalP"/>
    </source>
</evidence>
<sequence>MNTLSVSRLALALAFGVTLSACSSTPPDQIPSDQTAPGTASRPILSANEAKNFVAAHYFASLTPNTAPWSPSPITLPHSLTLWWGRQVRQALRTPQFRPRSMRQWLNARTNASTLLLCRATIRGTVYVPAAPGSLTLYGTGEKPIDVKIGMAIDGEMSVADWRRAVNPAGNICLVNPPGICSITAKANTPRRSV</sequence>
<reference evidence="2 3" key="1">
    <citation type="submission" date="2018-12" db="EMBL/GenBank/DDBJ databases">
        <authorList>
            <consortium name="Pathogen Informatics"/>
        </authorList>
    </citation>
    <scope>NUCLEOTIDE SEQUENCE [LARGE SCALE GENOMIC DNA]</scope>
    <source>
        <strain evidence="2 3">NCTC8272</strain>
    </source>
</reference>
<keyword evidence="2" id="KW-0378">Hydrolase</keyword>
<protein>
    <submittedName>
        <fullName evidence="2">Pectinesterase</fullName>
        <ecNumber evidence="2">3.1.1.11</ecNumber>
        <ecNumber evidence="2">3.1.2.-</ecNumber>
    </submittedName>
</protein>
<evidence type="ECO:0000313" key="2">
    <source>
        <dbReference type="EMBL" id="VEA37301.1"/>
    </source>
</evidence>
<evidence type="ECO:0000313" key="3">
    <source>
        <dbReference type="Proteomes" id="UP000277214"/>
    </source>
</evidence>
<proteinExistence type="predicted"/>